<feature type="transmembrane region" description="Helical" evidence="2">
    <location>
        <begin position="671"/>
        <end position="690"/>
    </location>
</feature>
<feature type="compositionally biased region" description="Polar residues" evidence="1">
    <location>
        <begin position="447"/>
        <end position="462"/>
    </location>
</feature>
<evidence type="ECO:0000256" key="2">
    <source>
        <dbReference type="SAM" id="Phobius"/>
    </source>
</evidence>
<proteinExistence type="predicted"/>
<feature type="transmembrane region" description="Helical" evidence="2">
    <location>
        <begin position="647"/>
        <end position="665"/>
    </location>
</feature>
<protein>
    <submittedName>
        <fullName evidence="3">Uncharacterized protein</fullName>
    </submittedName>
</protein>
<dbReference type="EMBL" id="HBFM01032181">
    <property type="protein sequence ID" value="CAD8791098.1"/>
    <property type="molecule type" value="Transcribed_RNA"/>
</dbReference>
<accession>A0A7S0VNX4</accession>
<dbReference type="AlphaFoldDB" id="A0A7S0VNX4"/>
<keyword evidence="2" id="KW-0472">Membrane</keyword>
<organism evidence="3">
    <name type="scientific">Polytomella parva</name>
    <dbReference type="NCBI Taxonomy" id="51329"/>
    <lineage>
        <taxon>Eukaryota</taxon>
        <taxon>Viridiplantae</taxon>
        <taxon>Chlorophyta</taxon>
        <taxon>core chlorophytes</taxon>
        <taxon>Chlorophyceae</taxon>
        <taxon>CS clade</taxon>
        <taxon>Chlamydomonadales</taxon>
        <taxon>Chlamydomonadaceae</taxon>
        <taxon>Polytomella</taxon>
    </lineage>
</organism>
<name>A0A7S0VNX4_9CHLO</name>
<feature type="compositionally biased region" description="Basic and acidic residues" evidence="1">
    <location>
        <begin position="409"/>
        <end position="446"/>
    </location>
</feature>
<evidence type="ECO:0000313" key="3">
    <source>
        <dbReference type="EMBL" id="CAD8791098.1"/>
    </source>
</evidence>
<dbReference type="PANTHER" id="PTHR31033">
    <property type="entry name" value="PROTEIN, PUTATIVE-RELATED"/>
    <property type="match status" value="1"/>
</dbReference>
<keyword evidence="2" id="KW-0812">Transmembrane</keyword>
<reference evidence="3" key="1">
    <citation type="submission" date="2021-01" db="EMBL/GenBank/DDBJ databases">
        <authorList>
            <person name="Corre E."/>
            <person name="Pelletier E."/>
            <person name="Niang G."/>
            <person name="Scheremetjew M."/>
            <person name="Finn R."/>
            <person name="Kale V."/>
            <person name="Holt S."/>
            <person name="Cochrane G."/>
            <person name="Meng A."/>
            <person name="Brown T."/>
            <person name="Cohen L."/>
        </authorList>
    </citation>
    <scope>NUCLEOTIDE SEQUENCE</scope>
    <source>
        <strain evidence="3">SAG 63-3</strain>
    </source>
</reference>
<evidence type="ECO:0000256" key="1">
    <source>
        <dbReference type="SAM" id="MobiDB-lite"/>
    </source>
</evidence>
<feature type="transmembrane region" description="Helical" evidence="2">
    <location>
        <begin position="617"/>
        <end position="635"/>
    </location>
</feature>
<feature type="compositionally biased region" description="Basic and acidic residues" evidence="1">
    <location>
        <begin position="339"/>
        <end position="376"/>
    </location>
</feature>
<sequence length="744" mass="82544">MESCCSSIDRNPKKYPFLYGFSVDRGKAAINPSCPVVRADRKRNIIHNAKSFKYNFEKFHGPSGLIPLTSFKRVSQENFTTQRTWSECIFQNISTDAGFFNAISNKRFSNLQKPSKALHANNEALMALPRTDIGLPKNYSPLRQLPSQSALQLRNTYSTTSQSVFQFPCNAIIPFHSYSVRTAASSNSSNASLSPSISPPCPSEPSFGFSPHIIERRHTNDLAGGNPWPSTTPVLPLSPLPAPVARKLFHNGADRHDAIDSRPCKTLVRIPRESSYPVFSHLPQSSEFKPETSTFLLSPSPRLLEVSPLSYDSSNSVLFGVNVIDLDVFGAGRQGINKEEINEEKSDSEERGGGSVHKGIERAEDTQLREEEGDKGKQRKRRERSLEESVKRGSASSVAFGYRDKSRKRGEERKSMKEGGEARRRRESSREKNSTSDEDSRRKERNSNISINSGLERASTLTGNHVLAKNKNSHDVRQGRIRQNTSSAFRETSSCLTCTARGNCMAANPKLHRPAIHRLETEKGKYGRALMVWDDNALDSLLESGPAKQRNSGSKKKFSKAALMGDEECPKPATVLSSTLFTDARGNLQCPAPIVRLRTALAATYAVRQLRPQPLEFRFLAIAVIAAFVNIPCGIWREQCKKFSVHWFIAVHATFPFVAMMRKAILMPKAAIFVTVVASVLGQFLGVRIARRSLTAAGQMSLTPPSSFFIVKEEGRRKGTFRGEIAQGAIAVKSLHKGLDLQDK</sequence>
<dbReference type="PANTHER" id="PTHR31033:SF18">
    <property type="entry name" value="OS06G0115800 PROTEIN"/>
    <property type="match status" value="1"/>
</dbReference>
<gene>
    <name evidence="3" type="ORF">PPAR00522_LOCUS21064</name>
</gene>
<keyword evidence="2" id="KW-1133">Transmembrane helix</keyword>
<feature type="region of interest" description="Disordered" evidence="1">
    <location>
        <begin position="339"/>
        <end position="462"/>
    </location>
</feature>